<dbReference type="EMBL" id="BPUR01000002">
    <property type="protein sequence ID" value="GJH16143.1"/>
    <property type="molecule type" value="Genomic_DNA"/>
</dbReference>
<evidence type="ECO:0000313" key="1">
    <source>
        <dbReference type="EMBL" id="GJH16143.1"/>
    </source>
</evidence>
<keyword evidence="2" id="KW-1185">Reference proteome</keyword>
<gene>
    <name evidence="1" type="ORF">CBA19CS22_06395</name>
</gene>
<protein>
    <submittedName>
        <fullName evidence="1">D-alanyl-D-alanine carboxypeptidase family protein</fullName>
    </submittedName>
</protein>
<accession>A0ACB5QM39</accession>
<organism evidence="1 2">
    <name type="scientific">Caballeronia novacaledonica</name>
    <dbReference type="NCBI Taxonomy" id="1544861"/>
    <lineage>
        <taxon>Bacteria</taxon>
        <taxon>Pseudomonadati</taxon>
        <taxon>Pseudomonadota</taxon>
        <taxon>Betaproteobacteria</taxon>
        <taxon>Burkholderiales</taxon>
        <taxon>Burkholderiaceae</taxon>
        <taxon>Caballeronia</taxon>
    </lineage>
</organism>
<reference evidence="1" key="1">
    <citation type="submission" date="2021-09" db="EMBL/GenBank/DDBJ databases">
        <title>Isolation and characterization of 3-chlorobenzoate degrading bacteria from soils in Shizuoka.</title>
        <authorList>
            <person name="Ifat A."/>
            <person name="Ogawa N."/>
            <person name="Kimbara K."/>
            <person name="Moriuchi R."/>
            <person name="Dohra H."/>
            <person name="Shintani M."/>
        </authorList>
    </citation>
    <scope>NUCLEOTIDE SEQUENCE</scope>
    <source>
        <strain evidence="1">19CS2-2</strain>
    </source>
</reference>
<dbReference type="Proteomes" id="UP001055013">
    <property type="component" value="Unassembled WGS sequence"/>
</dbReference>
<sequence length="268" mass="28842">MKTPLLDVDIPSIYKNSQGVPVQLPKRLARATPDMTTAMAGIAADLSALTGRLVLSDLFRTYDMQMQAHLDYVNKKKRAFSPPPGGSFHEGGRAMDLSLPALKMSLDDFWVLAKKHNVVPIISQPNSSLDEAWHFECRGSHQVVIDYYRNRAGSNFKSPYAAGAASAILAIGVRVDQFGSAQKEAQLQAALIRCGHEIGNLDGAIGVLTRAALTSLGLAGATLDDALAHVEDIAQKAVRGEYKVVDQSILALTEQLEIKSPGHVVLDA</sequence>
<evidence type="ECO:0000313" key="2">
    <source>
        <dbReference type="Proteomes" id="UP001055013"/>
    </source>
</evidence>
<keyword evidence="1" id="KW-0121">Carboxypeptidase</keyword>
<comment type="caution">
    <text evidence="1">The sequence shown here is derived from an EMBL/GenBank/DDBJ whole genome shotgun (WGS) entry which is preliminary data.</text>
</comment>
<keyword evidence="1" id="KW-0378">Hydrolase</keyword>
<proteinExistence type="predicted"/>
<name>A0ACB5QM39_9BURK</name>
<keyword evidence="1" id="KW-0645">Protease</keyword>